<dbReference type="Proteomes" id="UP000198937">
    <property type="component" value="Unassembled WGS sequence"/>
</dbReference>
<sequence length="445" mass="46504">MTADRSRPPGPGPASALLGELCRRLAGRAELRGEATLADLAAQCAEPLRVAVVGDVSTGKSTLVNALVRRFVAAVDRPETTAGVTWYRHPALPVPPAIGPHHRHQPAAFPLADRIVLADSPGTNTASGADRFTEELVHTATETAGSVAALVYLTRGGLLSERARRQLRRYTSLTAGPLGGGGNVVAVVGKLDELAVAGPEEAEATLSEQTGLPPDRVVAVNQRLAMAVRLGAVTDRHLRVIAAVAADPVLSVLAAAGPEALLSGLPADGPDAETLAEIADLLQPLAVALPGLAGADHRKILERLDEASRVPVLERVLAELAADADVLTVCAVVGRLRRFAARLGPERGAVVWSGLAETTRAQPFRRIERREAALALESPPLRRSVEAAQRQAAAHLLASSGTSPDPEIAHRWSLIAARPGRPTVVRRVAEIVADAARAEPTGSRP</sequence>
<feature type="domain" description="G" evidence="1">
    <location>
        <begin position="49"/>
        <end position="139"/>
    </location>
</feature>
<evidence type="ECO:0000259" key="1">
    <source>
        <dbReference type="Pfam" id="PF01926"/>
    </source>
</evidence>
<dbReference type="EMBL" id="FMIA01000002">
    <property type="protein sequence ID" value="SCL65383.1"/>
    <property type="molecule type" value="Genomic_DNA"/>
</dbReference>
<dbReference type="InterPro" id="IPR006073">
    <property type="entry name" value="GTP-bd"/>
</dbReference>
<reference evidence="2 3" key="1">
    <citation type="submission" date="2016-06" db="EMBL/GenBank/DDBJ databases">
        <authorList>
            <person name="Kjaerup R.B."/>
            <person name="Dalgaard T.S."/>
            <person name="Juul-Madsen H.R."/>
        </authorList>
    </citation>
    <scope>NUCLEOTIDE SEQUENCE [LARGE SCALE GENOMIC DNA]</scope>
    <source>
        <strain evidence="2 3">DSM 45577</strain>
    </source>
</reference>
<dbReference type="AlphaFoldDB" id="A0A1C6VGC4"/>
<keyword evidence="3" id="KW-1185">Reference proteome</keyword>
<dbReference type="GO" id="GO:0005525">
    <property type="term" value="F:GTP binding"/>
    <property type="evidence" value="ECO:0007669"/>
    <property type="project" value="InterPro"/>
</dbReference>
<name>A0A1C6VGC4_9ACTN</name>
<evidence type="ECO:0000313" key="3">
    <source>
        <dbReference type="Proteomes" id="UP000198937"/>
    </source>
</evidence>
<gene>
    <name evidence="2" type="ORF">GA0070617_5747</name>
</gene>
<protein>
    <submittedName>
        <fullName evidence="2">50S ribosome-binding GTPase</fullName>
    </submittedName>
</protein>
<dbReference type="OrthoDB" id="4379468at2"/>
<dbReference type="SUPFAM" id="SSF52540">
    <property type="entry name" value="P-loop containing nucleoside triphosphate hydrolases"/>
    <property type="match status" value="1"/>
</dbReference>
<evidence type="ECO:0000313" key="2">
    <source>
        <dbReference type="EMBL" id="SCL65383.1"/>
    </source>
</evidence>
<organism evidence="2 3">
    <name type="scientific">Micromonospora yangpuensis</name>
    <dbReference type="NCBI Taxonomy" id="683228"/>
    <lineage>
        <taxon>Bacteria</taxon>
        <taxon>Bacillati</taxon>
        <taxon>Actinomycetota</taxon>
        <taxon>Actinomycetes</taxon>
        <taxon>Micromonosporales</taxon>
        <taxon>Micromonosporaceae</taxon>
        <taxon>Micromonospora</taxon>
    </lineage>
</organism>
<accession>A0A1C6VGC4</accession>
<dbReference type="Pfam" id="PF01926">
    <property type="entry name" value="MMR_HSR1"/>
    <property type="match status" value="1"/>
</dbReference>
<dbReference type="STRING" id="683228.GA0070617_5747"/>
<dbReference type="InterPro" id="IPR027417">
    <property type="entry name" value="P-loop_NTPase"/>
</dbReference>
<dbReference type="RefSeq" id="WP_091445321.1">
    <property type="nucleotide sequence ID" value="NZ_BMMJ01000003.1"/>
</dbReference>
<proteinExistence type="predicted"/>
<dbReference type="Gene3D" id="3.40.50.300">
    <property type="entry name" value="P-loop containing nucleotide triphosphate hydrolases"/>
    <property type="match status" value="1"/>
</dbReference>